<feature type="domain" description="Major facilitator superfamily (MFS) profile" evidence="6">
    <location>
        <begin position="25"/>
        <end position="507"/>
    </location>
</feature>
<evidence type="ECO:0000256" key="5">
    <source>
        <dbReference type="SAM" id="Phobius"/>
    </source>
</evidence>
<evidence type="ECO:0000313" key="7">
    <source>
        <dbReference type="Proteomes" id="UP000515180"/>
    </source>
</evidence>
<dbReference type="CDD" id="cd17317">
    <property type="entry name" value="MFS_SLC22"/>
    <property type="match status" value="1"/>
</dbReference>
<dbReference type="InterPro" id="IPR020846">
    <property type="entry name" value="MFS_dom"/>
</dbReference>
<dbReference type="AlphaFoldDB" id="A0A6P6F753"/>
<accession>A0A6P6F753</accession>
<sequence length="570" mass="62933">MASVDKNLEELMMHLGEFGKYQCWQFCLHILGALTAGLHMLTLLTVAAVPPHTCNVPRSTFPTESFNFTSSTWNSSIAFDDVPRAVDACHYLDANNVTKECDSWTYDTEYFQSSRGMEWNFVCSQRWMGAAAQSCYMFGVFIGAVTLGSLADKYGRKIIFYVSAVAQLVFGVSVALVNKYYLFLILRFLYGIFGSAGAYITGFVLTMELVGATKRTVCGIMFQLAFAVGFMLVAVWGAVIKDRTWLQIVYGLHSVLLIGHWWLMDESPRWLWAQGRVSEALTIIRKGLKMNGNNVDIDTGKLISEGKIRQMDQEEQGSYGALDLFKTPNLRKKTLNVCLNWFANSIVYYGLSLNAGNLVGNPFLMLFLSGLVELPSYLLMCFLMDRTGRRCLVSTFMLIGGVCCIIASSIPTGTDTAATIIVTIVLFGKACIAGSFAVIYNYTAELFPTVVRNTALGIGSMCARFSGALTPLIMLLDSLNPKVPAVLFGFVALVSGFLSLYLPETVNQPMPETIEDGENFGKHDTCFAMYLRSGRKTSAAYEATQLTQLTVDTDEKEKLNEGGSPKENSH</sequence>
<evidence type="ECO:0000313" key="11">
    <source>
        <dbReference type="RefSeq" id="XP_033174977.1"/>
    </source>
</evidence>
<dbReference type="Pfam" id="PF00083">
    <property type="entry name" value="Sugar_tr"/>
    <property type="match status" value="1"/>
</dbReference>
<name>A0A6P6F753_BOMIM</name>
<dbReference type="RefSeq" id="XP_024220952.1">
    <property type="nucleotide sequence ID" value="XM_024365184.2"/>
</dbReference>
<evidence type="ECO:0000313" key="9">
    <source>
        <dbReference type="RefSeq" id="XP_012237743.1"/>
    </source>
</evidence>
<dbReference type="RefSeq" id="XP_033174977.1">
    <property type="nucleotide sequence ID" value="XM_033319086.1"/>
</dbReference>
<keyword evidence="2 5" id="KW-0812">Transmembrane</keyword>
<feature type="transmembrane region" description="Helical" evidence="5">
    <location>
        <begin position="245"/>
        <end position="263"/>
    </location>
</feature>
<evidence type="ECO:0000259" key="6">
    <source>
        <dbReference type="PROSITE" id="PS50850"/>
    </source>
</evidence>
<evidence type="ECO:0000313" key="13">
    <source>
        <dbReference type="RefSeq" id="XP_033174983.1"/>
    </source>
</evidence>
<evidence type="ECO:0000256" key="1">
    <source>
        <dbReference type="ARBA" id="ARBA00004141"/>
    </source>
</evidence>
<feature type="transmembrane region" description="Helical" evidence="5">
    <location>
        <begin position="183"/>
        <end position="205"/>
    </location>
</feature>
<feature type="transmembrane region" description="Helical" evidence="5">
    <location>
        <begin position="21"/>
        <end position="49"/>
    </location>
</feature>
<feature type="transmembrane region" description="Helical" evidence="5">
    <location>
        <begin position="158"/>
        <end position="177"/>
    </location>
</feature>
<keyword evidence="4 5" id="KW-0472">Membrane</keyword>
<dbReference type="Gene3D" id="1.20.1250.20">
    <property type="entry name" value="MFS general substrate transporter like domains"/>
    <property type="match status" value="1"/>
</dbReference>
<dbReference type="KEGG" id="bim:100741805"/>
<organism evidence="7 10">
    <name type="scientific">Bombus impatiens</name>
    <name type="common">Bumblebee</name>
    <dbReference type="NCBI Taxonomy" id="132113"/>
    <lineage>
        <taxon>Eukaryota</taxon>
        <taxon>Metazoa</taxon>
        <taxon>Ecdysozoa</taxon>
        <taxon>Arthropoda</taxon>
        <taxon>Hexapoda</taxon>
        <taxon>Insecta</taxon>
        <taxon>Pterygota</taxon>
        <taxon>Neoptera</taxon>
        <taxon>Endopterygota</taxon>
        <taxon>Hymenoptera</taxon>
        <taxon>Apocrita</taxon>
        <taxon>Aculeata</taxon>
        <taxon>Apoidea</taxon>
        <taxon>Anthophila</taxon>
        <taxon>Apidae</taxon>
        <taxon>Bombus</taxon>
        <taxon>Pyrobombus</taxon>
    </lineage>
</organism>
<evidence type="ECO:0000256" key="2">
    <source>
        <dbReference type="ARBA" id="ARBA00022692"/>
    </source>
</evidence>
<evidence type="ECO:0000256" key="4">
    <source>
        <dbReference type="ARBA" id="ARBA00023136"/>
    </source>
</evidence>
<dbReference type="RefSeq" id="XP_012237743.1">
    <property type="nucleotide sequence ID" value="XM_012382320.3"/>
</dbReference>
<proteinExistence type="predicted"/>
<keyword evidence="7" id="KW-1185">Reference proteome</keyword>
<dbReference type="GO" id="GO:0016020">
    <property type="term" value="C:membrane"/>
    <property type="evidence" value="ECO:0007669"/>
    <property type="project" value="UniProtKB-SubCell"/>
</dbReference>
<feature type="transmembrane region" description="Helical" evidence="5">
    <location>
        <begin position="363"/>
        <end position="384"/>
    </location>
</feature>
<feature type="transmembrane region" description="Helical" evidence="5">
    <location>
        <begin position="127"/>
        <end position="151"/>
    </location>
</feature>
<feature type="transmembrane region" description="Helical" evidence="5">
    <location>
        <begin position="454"/>
        <end position="476"/>
    </location>
</feature>
<feature type="transmembrane region" description="Helical" evidence="5">
    <location>
        <begin position="416"/>
        <end position="442"/>
    </location>
</feature>
<feature type="transmembrane region" description="Helical" evidence="5">
    <location>
        <begin position="334"/>
        <end position="351"/>
    </location>
</feature>
<reference evidence="8 9" key="1">
    <citation type="submission" date="2025-04" db="UniProtKB">
        <authorList>
            <consortium name="RefSeq"/>
        </authorList>
    </citation>
    <scope>IDENTIFICATION</scope>
</reference>
<dbReference type="PROSITE" id="PS50850">
    <property type="entry name" value="MFS"/>
    <property type="match status" value="1"/>
</dbReference>
<dbReference type="RefSeq" id="XP_033174983.1">
    <property type="nucleotide sequence ID" value="XM_033319092.1"/>
</dbReference>
<feature type="transmembrane region" description="Helical" evidence="5">
    <location>
        <begin position="482"/>
        <end position="502"/>
    </location>
</feature>
<dbReference type="OrthoDB" id="5141738at2759"/>
<dbReference type="RefSeq" id="XP_003484654.1">
    <property type="nucleotide sequence ID" value="XM_003484606.4"/>
</dbReference>
<dbReference type="GeneID" id="100741805"/>
<keyword evidence="3 5" id="KW-1133">Transmembrane helix</keyword>
<evidence type="ECO:0000256" key="3">
    <source>
        <dbReference type="ARBA" id="ARBA00022989"/>
    </source>
</evidence>
<dbReference type="PANTHER" id="PTHR24064">
    <property type="entry name" value="SOLUTE CARRIER FAMILY 22 MEMBER"/>
    <property type="match status" value="1"/>
</dbReference>
<dbReference type="SUPFAM" id="SSF103473">
    <property type="entry name" value="MFS general substrate transporter"/>
    <property type="match status" value="1"/>
</dbReference>
<gene>
    <name evidence="8 9 10 11 12 13" type="primary">LOC100741805</name>
</gene>
<evidence type="ECO:0000313" key="8">
    <source>
        <dbReference type="RefSeq" id="XP_003484654.1"/>
    </source>
</evidence>
<evidence type="ECO:0000313" key="12">
    <source>
        <dbReference type="RefSeq" id="XP_033174979.1"/>
    </source>
</evidence>
<feature type="transmembrane region" description="Helical" evidence="5">
    <location>
        <begin position="217"/>
        <end position="239"/>
    </location>
</feature>
<dbReference type="InterPro" id="IPR005828">
    <property type="entry name" value="MFS_sugar_transport-like"/>
</dbReference>
<dbReference type="OMA" id="FLGHWWW"/>
<dbReference type="RefSeq" id="XP_033174979.1">
    <property type="nucleotide sequence ID" value="XM_033319088.1"/>
</dbReference>
<dbReference type="Proteomes" id="UP000515180">
    <property type="component" value="Unplaced"/>
</dbReference>
<evidence type="ECO:0000313" key="10">
    <source>
        <dbReference type="RefSeq" id="XP_024220952.1"/>
    </source>
</evidence>
<dbReference type="GO" id="GO:0022857">
    <property type="term" value="F:transmembrane transporter activity"/>
    <property type="evidence" value="ECO:0007669"/>
    <property type="project" value="InterPro"/>
</dbReference>
<feature type="transmembrane region" description="Helical" evidence="5">
    <location>
        <begin position="391"/>
        <end position="410"/>
    </location>
</feature>
<dbReference type="InterPro" id="IPR036259">
    <property type="entry name" value="MFS_trans_sf"/>
</dbReference>
<protein>
    <submittedName>
        <fullName evidence="8">Organic cation transporter protein</fullName>
    </submittedName>
</protein>
<comment type="subcellular location">
    <subcellularLocation>
        <location evidence="1">Membrane</location>
        <topology evidence="1">Multi-pass membrane protein</topology>
    </subcellularLocation>
</comment>